<dbReference type="Pfam" id="PF09750">
    <property type="entry name" value="DRY_EERY"/>
    <property type="match status" value="1"/>
</dbReference>
<keyword evidence="2" id="KW-0508">mRNA splicing</keyword>
<name>A0A1Y1VD17_9FUNG</name>
<evidence type="ECO:0000313" key="4">
    <source>
        <dbReference type="EMBL" id="ORX53298.1"/>
    </source>
</evidence>
<evidence type="ECO:0000259" key="3">
    <source>
        <dbReference type="SMART" id="SM01141"/>
    </source>
</evidence>
<sequence length="151" mass="17991">MWHSARKQEKKVYAIMVDHKKRVERRKAYYESKLGDPSQLLRIAGSAVKIIPDAESYYYHENQDNLMPWQGDKEIKIDRFDGRTLLDFISEVPQDPNFKSEDDTMKEELNYERYADLINNERLQVEEKDCLEEIEREWNSILLKSSKAMKG</sequence>
<organism evidence="4 5">
    <name type="scientific">Piromyces finnis</name>
    <dbReference type="NCBI Taxonomy" id="1754191"/>
    <lineage>
        <taxon>Eukaryota</taxon>
        <taxon>Fungi</taxon>
        <taxon>Fungi incertae sedis</taxon>
        <taxon>Chytridiomycota</taxon>
        <taxon>Chytridiomycota incertae sedis</taxon>
        <taxon>Neocallimastigomycetes</taxon>
        <taxon>Neocallimastigales</taxon>
        <taxon>Neocallimastigaceae</taxon>
        <taxon>Piromyces</taxon>
    </lineage>
</organism>
<protein>
    <recommendedName>
        <fullName evidence="3">Suppressor of white apricot N-terminal domain-containing protein</fullName>
    </recommendedName>
</protein>
<gene>
    <name evidence="4" type="ORF">BCR36DRAFT_24025</name>
</gene>
<feature type="domain" description="Suppressor of white apricot N-terminal" evidence="3">
    <location>
        <begin position="39"/>
        <end position="148"/>
    </location>
</feature>
<keyword evidence="1" id="KW-0507">mRNA processing</keyword>
<dbReference type="OrthoDB" id="10070965at2759"/>
<evidence type="ECO:0000256" key="2">
    <source>
        <dbReference type="ARBA" id="ARBA00023187"/>
    </source>
</evidence>
<dbReference type="GO" id="GO:0006397">
    <property type="term" value="P:mRNA processing"/>
    <property type="evidence" value="ECO:0007669"/>
    <property type="project" value="UniProtKB-KW"/>
</dbReference>
<keyword evidence="5" id="KW-1185">Reference proteome</keyword>
<evidence type="ECO:0000256" key="1">
    <source>
        <dbReference type="ARBA" id="ARBA00022664"/>
    </source>
</evidence>
<dbReference type="EMBL" id="MCFH01000013">
    <property type="protein sequence ID" value="ORX53298.1"/>
    <property type="molecule type" value="Genomic_DNA"/>
</dbReference>
<dbReference type="PANTHER" id="PTHR13161:SF4">
    <property type="entry name" value="CLK4-ASSOCIATING SERINE_ARGININE RICH PROTEIN"/>
    <property type="match status" value="1"/>
</dbReference>
<dbReference type="GO" id="GO:0008380">
    <property type="term" value="P:RNA splicing"/>
    <property type="evidence" value="ECO:0007669"/>
    <property type="project" value="UniProtKB-KW"/>
</dbReference>
<dbReference type="InterPro" id="IPR040397">
    <property type="entry name" value="SWAP"/>
</dbReference>
<proteinExistence type="predicted"/>
<dbReference type="PANTHER" id="PTHR13161">
    <property type="entry name" value="SPLICING FACTOR SUPPRESSOR OF WHITE APRICOT"/>
    <property type="match status" value="1"/>
</dbReference>
<dbReference type="AlphaFoldDB" id="A0A1Y1VD17"/>
<dbReference type="SMART" id="SM01141">
    <property type="entry name" value="DRY_EERY"/>
    <property type="match status" value="1"/>
</dbReference>
<accession>A0A1Y1VD17</accession>
<evidence type="ECO:0000313" key="5">
    <source>
        <dbReference type="Proteomes" id="UP000193719"/>
    </source>
</evidence>
<reference evidence="4 5" key="2">
    <citation type="submission" date="2016-08" db="EMBL/GenBank/DDBJ databases">
        <title>Pervasive Adenine N6-methylation of Active Genes in Fungi.</title>
        <authorList>
            <consortium name="DOE Joint Genome Institute"/>
            <person name="Mondo S.J."/>
            <person name="Dannebaum R.O."/>
            <person name="Kuo R.C."/>
            <person name="Labutti K."/>
            <person name="Haridas S."/>
            <person name="Kuo A."/>
            <person name="Salamov A."/>
            <person name="Ahrendt S.R."/>
            <person name="Lipzen A."/>
            <person name="Sullivan W."/>
            <person name="Andreopoulos W.B."/>
            <person name="Clum A."/>
            <person name="Lindquist E."/>
            <person name="Daum C."/>
            <person name="Ramamoorthy G.K."/>
            <person name="Gryganskyi A."/>
            <person name="Culley D."/>
            <person name="Magnuson J.K."/>
            <person name="James T.Y."/>
            <person name="O'Malley M.A."/>
            <person name="Stajich J.E."/>
            <person name="Spatafora J.W."/>
            <person name="Visel A."/>
            <person name="Grigoriev I.V."/>
        </authorList>
    </citation>
    <scope>NUCLEOTIDE SEQUENCE [LARGE SCALE GENOMIC DNA]</scope>
    <source>
        <strain evidence="5">finn</strain>
    </source>
</reference>
<comment type="caution">
    <text evidence="4">The sequence shown here is derived from an EMBL/GenBank/DDBJ whole genome shotgun (WGS) entry which is preliminary data.</text>
</comment>
<reference evidence="4 5" key="1">
    <citation type="submission" date="2016-08" db="EMBL/GenBank/DDBJ databases">
        <title>Genomes of anaerobic fungi encode conserved fungal cellulosomes for biomass hydrolysis.</title>
        <authorList>
            <consortium name="DOE Joint Genome Institute"/>
            <person name="Haitjema C.H."/>
            <person name="Gilmore S.P."/>
            <person name="Henske J.K."/>
            <person name="Solomon K.V."/>
            <person name="De Groot R."/>
            <person name="Kuo A."/>
            <person name="Mondo S.J."/>
            <person name="Salamov A.A."/>
            <person name="Labutti K."/>
            <person name="Zhao Z."/>
            <person name="Chiniquy J."/>
            <person name="Barry K."/>
            <person name="Brewer H.M."/>
            <person name="Purvine S.O."/>
            <person name="Wright A.T."/>
            <person name="Boxma B."/>
            <person name="Van Alen T."/>
            <person name="Hackstein J.H."/>
            <person name="Baker S.E."/>
            <person name="Grigoriev I.V."/>
            <person name="O'Malley M.A."/>
        </authorList>
    </citation>
    <scope>NUCLEOTIDE SEQUENCE [LARGE SCALE GENOMIC DNA]</scope>
    <source>
        <strain evidence="5">finn</strain>
    </source>
</reference>
<dbReference type="InterPro" id="IPR019147">
    <property type="entry name" value="SWAP_N_domain"/>
</dbReference>
<dbReference type="Proteomes" id="UP000193719">
    <property type="component" value="Unassembled WGS sequence"/>
</dbReference>